<dbReference type="Proteomes" id="UP000236621">
    <property type="component" value="Unassembled WGS sequence"/>
</dbReference>
<dbReference type="InterPro" id="IPR016102">
    <property type="entry name" value="Succinyl-CoA_synth-like"/>
</dbReference>
<evidence type="ECO:0000256" key="4">
    <source>
        <dbReference type="ARBA" id="ARBA00022741"/>
    </source>
</evidence>
<sequence length="587" mass="63803">MTWPDASVAGGATLLDGDEVEEHTRQVSATAKKITSAGETVLVEVEKEIRAPRGYSVLDRRSWIFRPEIDPDKVDADASEISRRPTVMVDIPTDDGSEFLLNQDRETRRVEGHLGAVVHGMLNLINLLNYWCDVPGGGSEEPSSISYRATFPVYAGENYNIRTEGTRESGAERIVDIVAEKNGTVLPKEQLRQLSIHEHQSQKLLSQFGAPVPRGRVIYTAKEARVAINELGPSCVIKAQVLGGGRTDGQFDNGLRSGVQVVKDADHGAAVASKMLGHRLHTRHSGHEGHAVNELYVVQSVKFDAKWYLAMTIDRENFGPAIVISKNGGSDIDIIAKEHPGSLFTFNFKLSEGITPDLVSSISSQLGLTPGEAENLQRVLEPMYNIFSQKDATSLEINPLAHSVDGSFTCLDANFTFDNSAARRQTDIFALRDQTQEEPDEVEAERHGLLYVKMDGNIGIVVNGAGLAMATNDAIGFEGGISSNFLDAGGKATKETMQQAFGIITRDQRVKSILVNIYGGLTRCDMIAESIIGASKELGIRVPMVVRLQGTNSAKGLKLLEEANLGLHVESDFGRAARRVVELVNSA</sequence>
<evidence type="ECO:0000259" key="7">
    <source>
        <dbReference type="PROSITE" id="PS50975"/>
    </source>
</evidence>
<dbReference type="Gene3D" id="3.30.1490.20">
    <property type="entry name" value="ATP-grasp fold, A domain"/>
    <property type="match status" value="1"/>
</dbReference>
<dbReference type="GO" id="GO:0005739">
    <property type="term" value="C:mitochondrion"/>
    <property type="evidence" value="ECO:0007669"/>
    <property type="project" value="TreeGrafter"/>
</dbReference>
<keyword evidence="4 6" id="KW-0547">Nucleotide-binding</keyword>
<dbReference type="GO" id="GO:0006099">
    <property type="term" value="P:tricarboxylic acid cycle"/>
    <property type="evidence" value="ECO:0007669"/>
    <property type="project" value="UniProtKB-UniPathway"/>
</dbReference>
<dbReference type="InterPro" id="IPR013650">
    <property type="entry name" value="ATP-grasp_succ-CoA_synth-type"/>
</dbReference>
<dbReference type="PROSITE" id="PS01217">
    <property type="entry name" value="SUCCINYL_COA_LIG_3"/>
    <property type="match status" value="1"/>
</dbReference>
<dbReference type="PROSITE" id="PS50975">
    <property type="entry name" value="ATP_GRASP"/>
    <property type="match status" value="1"/>
</dbReference>
<dbReference type="InterPro" id="IPR013815">
    <property type="entry name" value="ATP_grasp_subdomain_1"/>
</dbReference>
<keyword evidence="9" id="KW-1185">Reference proteome</keyword>
<keyword evidence="3 8" id="KW-0436">Ligase</keyword>
<accession>A0A2K3QNF4</accession>
<dbReference type="PANTHER" id="PTHR11815">
    <property type="entry name" value="SUCCINYL-COA SYNTHETASE BETA CHAIN"/>
    <property type="match status" value="1"/>
</dbReference>
<dbReference type="Pfam" id="PF00549">
    <property type="entry name" value="Ligase_CoA"/>
    <property type="match status" value="1"/>
</dbReference>
<dbReference type="PANTHER" id="PTHR11815:SF1">
    <property type="entry name" value="SUCCINATE--COA LIGASE [ADP-FORMING] SUBUNIT BETA, MITOCHONDRIAL"/>
    <property type="match status" value="1"/>
</dbReference>
<comment type="pathway">
    <text evidence="1">Carbohydrate metabolism; tricarboxylic acid cycle; succinate from succinyl-CoA (ligase route): step 1/1.</text>
</comment>
<dbReference type="InterPro" id="IPR005811">
    <property type="entry name" value="SUCC_ACL_C"/>
</dbReference>
<gene>
    <name evidence="8" type="ORF">TCAP_01012</name>
</gene>
<protein>
    <submittedName>
        <fullName evidence="8">Succinyl-CoA ligase [GDP-forming] subunit beta, mitochondrial</fullName>
    </submittedName>
</protein>
<dbReference type="GO" id="GO:0046872">
    <property type="term" value="F:metal ion binding"/>
    <property type="evidence" value="ECO:0007669"/>
    <property type="project" value="InterPro"/>
</dbReference>
<dbReference type="GO" id="GO:0006104">
    <property type="term" value="P:succinyl-CoA metabolic process"/>
    <property type="evidence" value="ECO:0007669"/>
    <property type="project" value="TreeGrafter"/>
</dbReference>
<dbReference type="AlphaFoldDB" id="A0A2K3QNF4"/>
<dbReference type="SUPFAM" id="SSF56059">
    <property type="entry name" value="Glutathione synthetase ATP-binding domain-like"/>
    <property type="match status" value="1"/>
</dbReference>
<organism evidence="8 9">
    <name type="scientific">Tolypocladium capitatum</name>
    <dbReference type="NCBI Taxonomy" id="45235"/>
    <lineage>
        <taxon>Eukaryota</taxon>
        <taxon>Fungi</taxon>
        <taxon>Dikarya</taxon>
        <taxon>Ascomycota</taxon>
        <taxon>Pezizomycotina</taxon>
        <taxon>Sordariomycetes</taxon>
        <taxon>Hypocreomycetidae</taxon>
        <taxon>Hypocreales</taxon>
        <taxon>Ophiocordycipitaceae</taxon>
        <taxon>Tolypocladium</taxon>
    </lineage>
</organism>
<evidence type="ECO:0000256" key="2">
    <source>
        <dbReference type="ARBA" id="ARBA00022532"/>
    </source>
</evidence>
<name>A0A2K3QNF4_9HYPO</name>
<comment type="caution">
    <text evidence="8">The sequence shown here is derived from an EMBL/GenBank/DDBJ whole genome shotgun (WGS) entry which is preliminary data.</text>
</comment>
<dbReference type="Pfam" id="PF08442">
    <property type="entry name" value="ATP-grasp_2"/>
    <property type="match status" value="1"/>
</dbReference>
<dbReference type="FunFam" id="3.40.50.261:FF:000001">
    <property type="entry name" value="Succinate--CoA ligase [ADP-forming] subunit beta"/>
    <property type="match status" value="1"/>
</dbReference>
<keyword evidence="5 6" id="KW-0067">ATP-binding</keyword>
<keyword evidence="2" id="KW-0816">Tricarboxylic acid cycle</keyword>
<dbReference type="NCBIfam" id="NF001913">
    <property type="entry name" value="PRK00696.1"/>
    <property type="match status" value="1"/>
</dbReference>
<dbReference type="STRING" id="45235.A0A2K3QNF4"/>
<dbReference type="InterPro" id="IPR011761">
    <property type="entry name" value="ATP-grasp"/>
</dbReference>
<reference evidence="8 9" key="1">
    <citation type="submission" date="2017-08" db="EMBL/GenBank/DDBJ databases">
        <title>Harnessing the power of phylogenomics to disentangle the directionality and signatures of interkingdom host jumping in the parasitic fungal genus Tolypocladium.</title>
        <authorList>
            <person name="Quandt C.A."/>
            <person name="Patterson W."/>
            <person name="Spatafora J.W."/>
        </authorList>
    </citation>
    <scope>NUCLEOTIDE SEQUENCE [LARGE SCALE GENOMIC DNA]</scope>
    <source>
        <strain evidence="8 9">CBS 113982</strain>
    </source>
</reference>
<dbReference type="EMBL" id="NRSZ01000157">
    <property type="protein sequence ID" value="PNY29070.1"/>
    <property type="molecule type" value="Genomic_DNA"/>
</dbReference>
<dbReference type="InterPro" id="IPR017866">
    <property type="entry name" value="Succ-CoA_synthase_bsu_CS"/>
</dbReference>
<evidence type="ECO:0000313" key="8">
    <source>
        <dbReference type="EMBL" id="PNY29070.1"/>
    </source>
</evidence>
<dbReference type="Gene3D" id="3.40.50.261">
    <property type="entry name" value="Succinyl-CoA synthetase domains"/>
    <property type="match status" value="1"/>
</dbReference>
<evidence type="ECO:0000256" key="3">
    <source>
        <dbReference type="ARBA" id="ARBA00022598"/>
    </source>
</evidence>
<proteinExistence type="predicted"/>
<dbReference type="SUPFAM" id="SSF52210">
    <property type="entry name" value="Succinyl-CoA synthetase domains"/>
    <property type="match status" value="1"/>
</dbReference>
<dbReference type="GO" id="GO:0005524">
    <property type="term" value="F:ATP binding"/>
    <property type="evidence" value="ECO:0007669"/>
    <property type="project" value="UniProtKB-UniRule"/>
</dbReference>
<dbReference type="GO" id="GO:0042709">
    <property type="term" value="C:succinate-CoA ligase complex"/>
    <property type="evidence" value="ECO:0007669"/>
    <property type="project" value="TreeGrafter"/>
</dbReference>
<dbReference type="GO" id="GO:0004775">
    <property type="term" value="F:succinate-CoA ligase (ADP-forming) activity"/>
    <property type="evidence" value="ECO:0007669"/>
    <property type="project" value="TreeGrafter"/>
</dbReference>
<dbReference type="UniPathway" id="UPA00223">
    <property type="reaction ID" value="UER00999"/>
</dbReference>
<evidence type="ECO:0000313" key="9">
    <source>
        <dbReference type="Proteomes" id="UP000236621"/>
    </source>
</evidence>
<evidence type="ECO:0000256" key="1">
    <source>
        <dbReference type="ARBA" id="ARBA00005064"/>
    </source>
</evidence>
<feature type="domain" description="ATP-grasp" evidence="7">
    <location>
        <begin position="202"/>
        <end position="246"/>
    </location>
</feature>
<evidence type="ECO:0000256" key="5">
    <source>
        <dbReference type="ARBA" id="ARBA00022840"/>
    </source>
</evidence>
<dbReference type="OrthoDB" id="1664372at2759"/>
<dbReference type="Gene3D" id="3.30.470.20">
    <property type="entry name" value="ATP-grasp fold, B domain"/>
    <property type="match status" value="1"/>
</dbReference>
<evidence type="ECO:0000256" key="6">
    <source>
        <dbReference type="PROSITE-ProRule" id="PRU00409"/>
    </source>
</evidence>